<comment type="caution">
    <text evidence="1">The sequence shown here is derived from an EMBL/GenBank/DDBJ whole genome shotgun (WGS) entry which is preliminary data.</text>
</comment>
<organism evidence="1 2">
    <name type="scientific">Rhizophagus irregularis</name>
    <dbReference type="NCBI Taxonomy" id="588596"/>
    <lineage>
        <taxon>Eukaryota</taxon>
        <taxon>Fungi</taxon>
        <taxon>Fungi incertae sedis</taxon>
        <taxon>Mucoromycota</taxon>
        <taxon>Glomeromycotina</taxon>
        <taxon>Glomeromycetes</taxon>
        <taxon>Glomerales</taxon>
        <taxon>Glomeraceae</taxon>
        <taxon>Rhizophagus</taxon>
    </lineage>
</organism>
<dbReference type="AlphaFoldDB" id="A0A2N1M7L9"/>
<accession>A0A2N1M7L9</accession>
<evidence type="ECO:0000313" key="1">
    <source>
        <dbReference type="EMBL" id="PKK57634.1"/>
    </source>
</evidence>
<evidence type="ECO:0000313" key="2">
    <source>
        <dbReference type="Proteomes" id="UP000233469"/>
    </source>
</evidence>
<reference evidence="1 2" key="2">
    <citation type="submission" date="2017-10" db="EMBL/GenBank/DDBJ databases">
        <title>Extensive intraspecific genome diversity in a model arbuscular mycorrhizal fungus.</title>
        <authorList>
            <person name="Chen E.C.H."/>
            <person name="Morin E."/>
            <person name="Baudet D."/>
            <person name="Noel J."/>
            <person name="Ndikumana S."/>
            <person name="Charron P."/>
            <person name="St-Onge C."/>
            <person name="Giorgi J."/>
            <person name="Grigoriev I.V."/>
            <person name="Roux C."/>
            <person name="Martin F.M."/>
            <person name="Corradi N."/>
        </authorList>
    </citation>
    <scope>NUCLEOTIDE SEQUENCE [LARGE SCALE GENOMIC DNA]</scope>
    <source>
        <strain evidence="1 2">C2</strain>
    </source>
</reference>
<sequence length="136" mass="16022">MFIENEVNIHTLVIEILNVPNYDSYQNDMFEIILRNRNFINNNVGSLKLYIDNTLDFSYFDNNDKYIYIKSNLLQIIKIHQNLKKIVLAHNHFPLFQSLLLSKGCNCSNTLNTIILCEVNFNGIINLDKIFEQLMF</sequence>
<name>A0A2N1M7L9_9GLOM</name>
<dbReference type="Proteomes" id="UP000233469">
    <property type="component" value="Unassembled WGS sequence"/>
</dbReference>
<gene>
    <name evidence="1" type="ORF">RhiirC2_797686</name>
</gene>
<dbReference type="EMBL" id="LLXL01004221">
    <property type="protein sequence ID" value="PKK57634.1"/>
    <property type="molecule type" value="Genomic_DNA"/>
</dbReference>
<protein>
    <submittedName>
        <fullName evidence="1">Uncharacterized protein</fullName>
    </submittedName>
</protein>
<reference evidence="1 2" key="1">
    <citation type="submission" date="2016-04" db="EMBL/GenBank/DDBJ databases">
        <title>Genome analyses suggest a sexual origin of heterokaryosis in a supposedly ancient asexual fungus.</title>
        <authorList>
            <person name="Ropars J."/>
            <person name="Sedzielewska K."/>
            <person name="Noel J."/>
            <person name="Charron P."/>
            <person name="Farinelli L."/>
            <person name="Marton T."/>
            <person name="Kruger M."/>
            <person name="Pelin A."/>
            <person name="Brachmann A."/>
            <person name="Corradi N."/>
        </authorList>
    </citation>
    <scope>NUCLEOTIDE SEQUENCE [LARGE SCALE GENOMIC DNA]</scope>
    <source>
        <strain evidence="1 2">C2</strain>
    </source>
</reference>
<proteinExistence type="predicted"/>